<sequence>YLDVEDMFRAWQAVGVEPSDLFWAGVGSRKGFFKLESDTNWRSVVQSYCNWWTGNCVRRDCDMGISVAYDYVVKFDLEGNLLCLREGKLHIINVLDNQTLVQTIENVNNFDISNSKLVTYFDTVYRVYTLCQGRYREHFQTNSEEKSSCRFTLSNKFFAFEDFMAIKICDSDKLEQFNFILPELRFVNKMSIIGNVLNVAYICNPLTVGLIIFNLQTRVQLNNIVFPDNLDLPYVYTSSHLVAYKESWRGKYLTVMRVSGELLTTLPI</sequence>
<dbReference type="EMBL" id="GEBQ01009702">
    <property type="protein sequence ID" value="JAT30275.1"/>
    <property type="molecule type" value="Transcribed_RNA"/>
</dbReference>
<protein>
    <submittedName>
        <fullName evidence="1">Uncharacterized protein</fullName>
    </submittedName>
</protein>
<name>A0A1B6M2W6_9HEMI</name>
<accession>A0A1B6M2W6</accession>
<proteinExistence type="predicted"/>
<evidence type="ECO:0000313" key="1">
    <source>
        <dbReference type="EMBL" id="JAT30275.1"/>
    </source>
</evidence>
<reference evidence="1" key="1">
    <citation type="submission" date="2015-11" db="EMBL/GenBank/DDBJ databases">
        <title>De novo transcriptome assembly of four potential Pierce s Disease insect vectors from Arizona vineyards.</title>
        <authorList>
            <person name="Tassone E.E."/>
        </authorList>
    </citation>
    <scope>NUCLEOTIDE SEQUENCE</scope>
</reference>
<gene>
    <name evidence="1" type="ORF">g.41514</name>
</gene>
<dbReference type="AlphaFoldDB" id="A0A1B6M2W6"/>
<organism evidence="1">
    <name type="scientific">Graphocephala atropunctata</name>
    <dbReference type="NCBI Taxonomy" id="36148"/>
    <lineage>
        <taxon>Eukaryota</taxon>
        <taxon>Metazoa</taxon>
        <taxon>Ecdysozoa</taxon>
        <taxon>Arthropoda</taxon>
        <taxon>Hexapoda</taxon>
        <taxon>Insecta</taxon>
        <taxon>Pterygota</taxon>
        <taxon>Neoptera</taxon>
        <taxon>Paraneoptera</taxon>
        <taxon>Hemiptera</taxon>
        <taxon>Auchenorrhyncha</taxon>
        <taxon>Membracoidea</taxon>
        <taxon>Cicadellidae</taxon>
        <taxon>Cicadellinae</taxon>
        <taxon>Cicadellini</taxon>
        <taxon>Graphocephala</taxon>
    </lineage>
</organism>
<feature type="non-terminal residue" evidence="1">
    <location>
        <position position="1"/>
    </location>
</feature>